<keyword evidence="7 11" id="KW-0630">Potassium</keyword>
<protein>
    <recommendedName>
        <fullName evidence="11">Probable potassium transport system protein Kup</fullName>
    </recommendedName>
</protein>
<name>A0A133ZW85_9BACL</name>
<gene>
    <name evidence="11" type="primary">kup</name>
    <name evidence="14" type="ORF">HMPREF3186_01010</name>
</gene>
<comment type="similarity">
    <text evidence="11">Belongs to the HAK/KUP transporter (TC 2.A.72) family.</text>
</comment>
<dbReference type="InterPro" id="IPR003855">
    <property type="entry name" value="K+_transporter"/>
</dbReference>
<feature type="transmembrane region" description="Helical" evidence="11">
    <location>
        <begin position="202"/>
        <end position="226"/>
    </location>
</feature>
<feature type="transmembrane region" description="Helical" evidence="11">
    <location>
        <begin position="410"/>
        <end position="432"/>
    </location>
</feature>
<feature type="transmembrane region" description="Helical" evidence="11">
    <location>
        <begin position="238"/>
        <end position="259"/>
    </location>
</feature>
<feature type="transmembrane region" description="Helical" evidence="11">
    <location>
        <begin position="279"/>
        <end position="309"/>
    </location>
</feature>
<evidence type="ECO:0000256" key="9">
    <source>
        <dbReference type="ARBA" id="ARBA00023065"/>
    </source>
</evidence>
<comment type="subcellular location">
    <subcellularLocation>
        <location evidence="11">Cell membrane</location>
        <topology evidence="11">Multi-pass membrane protein</topology>
    </subcellularLocation>
    <subcellularLocation>
        <location evidence="1">Membrane</location>
        <topology evidence="1">Multi-pass membrane protein</topology>
    </subcellularLocation>
</comment>
<evidence type="ECO:0000256" key="1">
    <source>
        <dbReference type="ARBA" id="ARBA00004141"/>
    </source>
</evidence>
<evidence type="ECO:0000259" key="12">
    <source>
        <dbReference type="Pfam" id="PF02705"/>
    </source>
</evidence>
<dbReference type="Proteomes" id="UP000070355">
    <property type="component" value="Unassembled WGS sequence"/>
</dbReference>
<evidence type="ECO:0000256" key="8">
    <source>
        <dbReference type="ARBA" id="ARBA00022989"/>
    </source>
</evidence>
<keyword evidence="2 11" id="KW-0813">Transport</keyword>
<feature type="transmembrane region" description="Helical" evidence="11">
    <location>
        <begin position="357"/>
        <end position="379"/>
    </location>
</feature>
<comment type="catalytic activity">
    <reaction evidence="11">
        <text>K(+)(in) + H(+)(in) = K(+)(out) + H(+)(out)</text>
        <dbReference type="Rhea" id="RHEA:28490"/>
        <dbReference type="ChEBI" id="CHEBI:15378"/>
        <dbReference type="ChEBI" id="CHEBI:29103"/>
    </reaction>
</comment>
<evidence type="ECO:0000259" key="13">
    <source>
        <dbReference type="Pfam" id="PF22776"/>
    </source>
</evidence>
<dbReference type="RefSeq" id="WP_060914173.1">
    <property type="nucleotide sequence ID" value="NZ_KQ959958.1"/>
</dbReference>
<keyword evidence="8 11" id="KW-1133">Transmembrane helix</keyword>
<evidence type="ECO:0000256" key="7">
    <source>
        <dbReference type="ARBA" id="ARBA00022958"/>
    </source>
</evidence>
<feature type="transmembrane region" description="Helical" evidence="11">
    <location>
        <begin position="41"/>
        <end position="59"/>
    </location>
</feature>
<feature type="transmembrane region" description="Helical" evidence="11">
    <location>
        <begin position="95"/>
        <end position="117"/>
    </location>
</feature>
<keyword evidence="9 11" id="KW-0406">Ion transport</keyword>
<comment type="caution">
    <text evidence="14">The sequence shown here is derived from an EMBL/GenBank/DDBJ whole genome shotgun (WGS) entry which is preliminary data.</text>
</comment>
<dbReference type="HAMAP" id="MF_01522">
    <property type="entry name" value="Kup"/>
    <property type="match status" value="1"/>
</dbReference>
<dbReference type="InterPro" id="IPR053951">
    <property type="entry name" value="K_trans_N"/>
</dbReference>
<keyword evidence="5 11" id="KW-0812">Transmembrane</keyword>
<evidence type="ECO:0000256" key="4">
    <source>
        <dbReference type="ARBA" id="ARBA00022538"/>
    </source>
</evidence>
<comment type="function">
    <text evidence="11">Transport of potassium into the cell. Likely operates as a K(+):H(+) symporter.</text>
</comment>
<dbReference type="GO" id="GO:0015079">
    <property type="term" value="F:potassium ion transmembrane transporter activity"/>
    <property type="evidence" value="ECO:0007669"/>
    <property type="project" value="UniProtKB-UniRule"/>
</dbReference>
<dbReference type="Pfam" id="PF02705">
    <property type="entry name" value="K_trans"/>
    <property type="match status" value="1"/>
</dbReference>
<keyword evidence="3 11" id="KW-1003">Cell membrane</keyword>
<evidence type="ECO:0000256" key="2">
    <source>
        <dbReference type="ARBA" id="ARBA00022448"/>
    </source>
</evidence>
<dbReference type="PANTHER" id="PTHR30540:SF83">
    <property type="entry name" value="K+ POTASSIUM TRANSPORTER"/>
    <property type="match status" value="1"/>
</dbReference>
<dbReference type="PANTHER" id="PTHR30540">
    <property type="entry name" value="OSMOTIC STRESS POTASSIUM TRANSPORTER"/>
    <property type="match status" value="1"/>
</dbReference>
<evidence type="ECO:0000313" key="14">
    <source>
        <dbReference type="EMBL" id="KXB59702.1"/>
    </source>
</evidence>
<feature type="transmembrane region" description="Helical" evidence="11">
    <location>
        <begin position="137"/>
        <end position="155"/>
    </location>
</feature>
<feature type="domain" description="K+ potassium transporter integral membrane" evidence="12">
    <location>
        <begin position="12"/>
        <end position="446"/>
    </location>
</feature>
<evidence type="ECO:0000256" key="5">
    <source>
        <dbReference type="ARBA" id="ARBA00022692"/>
    </source>
</evidence>
<feature type="transmembrane region" description="Helical" evidence="11">
    <location>
        <begin position="329"/>
        <end position="351"/>
    </location>
</feature>
<dbReference type="InterPro" id="IPR053952">
    <property type="entry name" value="K_trans_C"/>
</dbReference>
<feature type="transmembrane region" description="Helical" evidence="11">
    <location>
        <begin position="386"/>
        <end position="404"/>
    </location>
</feature>
<evidence type="ECO:0000313" key="15">
    <source>
        <dbReference type="Proteomes" id="UP000070355"/>
    </source>
</evidence>
<feature type="transmembrane region" description="Helical" evidence="11">
    <location>
        <begin position="162"/>
        <end position="182"/>
    </location>
</feature>
<dbReference type="InterPro" id="IPR023051">
    <property type="entry name" value="Kup"/>
</dbReference>
<evidence type="ECO:0000256" key="10">
    <source>
        <dbReference type="ARBA" id="ARBA00023136"/>
    </source>
</evidence>
<dbReference type="Pfam" id="PF22776">
    <property type="entry name" value="K_trans_C"/>
    <property type="match status" value="1"/>
</dbReference>
<dbReference type="AlphaFoldDB" id="A0A133ZW85"/>
<keyword evidence="4 11" id="KW-0633">Potassium transport</keyword>
<dbReference type="GO" id="GO:0005886">
    <property type="term" value="C:plasma membrane"/>
    <property type="evidence" value="ECO:0007669"/>
    <property type="project" value="UniProtKB-SubCell"/>
</dbReference>
<accession>A0A133ZW85</accession>
<keyword evidence="6 11" id="KW-0769">Symport</keyword>
<dbReference type="OrthoDB" id="9805577at2"/>
<evidence type="ECO:0000256" key="11">
    <source>
        <dbReference type="HAMAP-Rule" id="MF_01522"/>
    </source>
</evidence>
<organism evidence="14 15">
    <name type="scientific">Gemella haemolysans</name>
    <dbReference type="NCBI Taxonomy" id="1379"/>
    <lineage>
        <taxon>Bacteria</taxon>
        <taxon>Bacillati</taxon>
        <taxon>Bacillota</taxon>
        <taxon>Bacilli</taxon>
        <taxon>Bacillales</taxon>
        <taxon>Gemellaceae</taxon>
        <taxon>Gemella</taxon>
    </lineage>
</organism>
<dbReference type="PATRIC" id="fig|1379.3.peg.994"/>
<keyword evidence="10 11" id="KW-0472">Membrane</keyword>
<reference evidence="15" key="1">
    <citation type="submission" date="2016-01" db="EMBL/GenBank/DDBJ databases">
        <authorList>
            <person name="Mitreva M."/>
            <person name="Pepin K.H."/>
            <person name="Mihindukulasuriya K.A."/>
            <person name="Fulton R."/>
            <person name="Fronick C."/>
            <person name="O'Laughlin M."/>
            <person name="Miner T."/>
            <person name="Herter B."/>
            <person name="Rosa B.A."/>
            <person name="Cordes M."/>
            <person name="Tomlinson C."/>
            <person name="Wollam A."/>
            <person name="Palsikar V.B."/>
            <person name="Mardis E.R."/>
            <person name="Wilson R.K."/>
        </authorList>
    </citation>
    <scope>NUCLEOTIDE SEQUENCE [LARGE SCALE GENOMIC DNA]</scope>
    <source>
        <strain evidence="15">DNF01167</strain>
    </source>
</reference>
<dbReference type="GO" id="GO:0015293">
    <property type="term" value="F:symporter activity"/>
    <property type="evidence" value="ECO:0007669"/>
    <property type="project" value="UniProtKB-UniRule"/>
</dbReference>
<evidence type="ECO:0000256" key="6">
    <source>
        <dbReference type="ARBA" id="ARBA00022847"/>
    </source>
</evidence>
<proteinExistence type="inferred from homology"/>
<sequence length="646" mass="72726">MDKSRLTFLGVIITIGIIFGDIGTSVLYVMKSFVHSTDATMNRNLVLGFISLIFWVMTLQTTTKYVMIALKADNKGEGGVFSLFALIKNKTRRSVALLAMIGGATLLADGIITPAITVTSAVEGLHDIVPSINTNDVIVLVLIIFVFIFSFQRFGTKKIGSLFGPIMSLWFLSLLLWGVKSISSRPEILKAINPKYALQLLISYPGVFVLLGAVFLCVSGAEDLYVDLGHCGRKNVRMAWFSVKVCLLANYFGQAAYLLSTNYSVTKNPFFAIVPDSFIVFQVILATLAAIIASQSLITGSFTLISEAIKLNLFPKLMIKYPTELKGQVYVSAVNIILFICSSCVVLFFRTSSNMEAAYGLSISVTMFVTTLLLSIYLYKVKNKKTFALIFLLFFGIEELFFLYANSLKFVNGGYITVIIALLIFSIMFIWYKGTEIKERESQYLTVKNYTKQLLKLSLDKSIPNYATNLVYLTGAKHEEDVDYAVLYSILNKQPKRANVYFFVHINVLDEPYRREYKVTKFSDKKILKITFNLGFRENQRVNMFMRQVIADLLEEKELELQPTKYNLRGKAETVGDFRFVLIEEVLGNSNGLSSFDNFIMSLRLKLKKITVTPEKWFGLDTSVITKEAVPLNVVQSTVKKLTRIK</sequence>
<evidence type="ECO:0000256" key="3">
    <source>
        <dbReference type="ARBA" id="ARBA00022475"/>
    </source>
</evidence>
<feature type="transmembrane region" description="Helical" evidence="11">
    <location>
        <begin position="7"/>
        <end position="29"/>
    </location>
</feature>
<dbReference type="EMBL" id="LSDC01000065">
    <property type="protein sequence ID" value="KXB59702.1"/>
    <property type="molecule type" value="Genomic_DNA"/>
</dbReference>
<feature type="domain" description="K+ potassium transporter C-terminal" evidence="13">
    <location>
        <begin position="469"/>
        <end position="623"/>
    </location>
</feature>